<reference evidence="1 2" key="1">
    <citation type="submission" date="2024-10" db="EMBL/GenBank/DDBJ databases">
        <title>The Natural Products Discovery Center: Release of the First 8490 Sequenced Strains for Exploring Actinobacteria Biosynthetic Diversity.</title>
        <authorList>
            <person name="Kalkreuter E."/>
            <person name="Kautsar S.A."/>
            <person name="Yang D."/>
            <person name="Bader C.D."/>
            <person name="Teijaro C.N."/>
            <person name="Fluegel L."/>
            <person name="Davis C.M."/>
            <person name="Simpson J.R."/>
            <person name="Lauterbach L."/>
            <person name="Steele A.D."/>
            <person name="Gui C."/>
            <person name="Meng S."/>
            <person name="Li G."/>
            <person name="Viehrig K."/>
            <person name="Ye F."/>
            <person name="Su P."/>
            <person name="Kiefer A.F."/>
            <person name="Nichols A."/>
            <person name="Cepeda A.J."/>
            <person name="Yan W."/>
            <person name="Fan B."/>
            <person name="Jiang Y."/>
            <person name="Adhikari A."/>
            <person name="Zheng C.-J."/>
            <person name="Schuster L."/>
            <person name="Cowan T.M."/>
            <person name="Smanski M.J."/>
            <person name="Chevrette M.G."/>
            <person name="De Carvalho L.P.S."/>
            <person name="Shen B."/>
        </authorList>
    </citation>
    <scope>NUCLEOTIDE SEQUENCE [LARGE SCALE GENOMIC DNA]</scope>
    <source>
        <strain evidence="1 2">NPDC087220</strain>
    </source>
</reference>
<proteinExistence type="predicted"/>
<organism evidence="1 2">
    <name type="scientific">Streptomyces toxytricini</name>
    <name type="common">Actinomyces toxytricini</name>
    <dbReference type="NCBI Taxonomy" id="67369"/>
    <lineage>
        <taxon>Bacteria</taxon>
        <taxon>Bacillati</taxon>
        <taxon>Actinomycetota</taxon>
        <taxon>Actinomycetes</taxon>
        <taxon>Kitasatosporales</taxon>
        <taxon>Streptomycetaceae</taxon>
        <taxon>Streptomyces</taxon>
    </lineage>
</organism>
<protein>
    <submittedName>
        <fullName evidence="1">Uncharacterized protein</fullName>
    </submittedName>
</protein>
<evidence type="ECO:0000313" key="1">
    <source>
        <dbReference type="EMBL" id="MFJ2822089.1"/>
    </source>
</evidence>
<sequence>MAAALPHISTSDAISTGLAALPPTLDSRNSVLRFFVPGSGRLSVSASHEDNLGLTVRVPVGIVNATSTWHPPHRCSE</sequence>
<name>A0ABW8EFR8_STRT5</name>
<keyword evidence="2" id="KW-1185">Reference proteome</keyword>
<dbReference type="EMBL" id="JBIUYY010000005">
    <property type="protein sequence ID" value="MFJ2822089.1"/>
    <property type="molecule type" value="Genomic_DNA"/>
</dbReference>
<evidence type="ECO:0000313" key="2">
    <source>
        <dbReference type="Proteomes" id="UP001617351"/>
    </source>
</evidence>
<gene>
    <name evidence="1" type="ORF">ACIO7M_13365</name>
</gene>
<dbReference type="Proteomes" id="UP001617351">
    <property type="component" value="Unassembled WGS sequence"/>
</dbReference>
<dbReference type="RefSeq" id="WP_402380420.1">
    <property type="nucleotide sequence ID" value="NZ_JBIUYY010000005.1"/>
</dbReference>
<comment type="caution">
    <text evidence="1">The sequence shown here is derived from an EMBL/GenBank/DDBJ whole genome shotgun (WGS) entry which is preliminary data.</text>
</comment>
<accession>A0ABW8EFR8</accession>